<evidence type="ECO:0000313" key="6">
    <source>
        <dbReference type="Proteomes" id="UP000709959"/>
    </source>
</evidence>
<dbReference type="PANTHER" id="PTHR13610">
    <property type="entry name" value="METHYLTRANSFERASE DOMAIN-CONTAINING PROTEIN"/>
    <property type="match status" value="1"/>
</dbReference>
<keyword evidence="1 5" id="KW-0489">Methyltransferase</keyword>
<keyword evidence="4" id="KW-0812">Transmembrane</keyword>
<dbReference type="Proteomes" id="UP000709959">
    <property type="component" value="Unassembled WGS sequence"/>
</dbReference>
<sequence length="249" mass="27845">MSLLRRLPPVLRALLAQALAFAALVVLVRLGLRFPALVWVLLQAVLAVFLSRWLDLGPRWGVMQAALPFLVRALWGVPIPSWVYLLLFLGLALVFGGGLLTRVPLYHASEDAWEKLEDLLPDRPDLRFVDLGCGFGGPVAHLARVRPDSMFFGVEASPFTWLVAWLRCLPLRNASIRLGSLWRTELAGFDVAYAFLSPVPMPALWAKARREMPPGTRFISHSFEVPNETPHRVIPVKGREGARLLVFEL</sequence>
<reference evidence="5 6" key="1">
    <citation type="submission" date="2020-10" db="EMBL/GenBank/DDBJ databases">
        <title>Connecting structure to function with the recovery of over 1000 high-quality activated sludge metagenome-assembled genomes encoding full-length rRNA genes using long-read sequencing.</title>
        <authorList>
            <person name="Singleton C.M."/>
            <person name="Petriglieri F."/>
            <person name="Kristensen J.M."/>
            <person name="Kirkegaard R.H."/>
            <person name="Michaelsen T.Y."/>
            <person name="Andersen M.H."/>
            <person name="Karst S.M."/>
            <person name="Dueholm M.S."/>
            <person name="Nielsen P.H."/>
            <person name="Albertsen M."/>
        </authorList>
    </citation>
    <scope>NUCLEOTIDE SEQUENCE [LARGE SCALE GENOMIC DNA]</scope>
    <source>
        <strain evidence="5">OdNE_18-Q3-R46-58_MAXAC.008</strain>
    </source>
</reference>
<proteinExistence type="predicted"/>
<evidence type="ECO:0000256" key="4">
    <source>
        <dbReference type="SAM" id="Phobius"/>
    </source>
</evidence>
<keyword evidence="2" id="KW-0808">Transferase</keyword>
<dbReference type="PANTHER" id="PTHR13610:SF11">
    <property type="entry name" value="METHYLTRANSFERASE DOMAIN-CONTAINING PROTEIN"/>
    <property type="match status" value="1"/>
</dbReference>
<gene>
    <name evidence="5" type="ORF">IPN91_08095</name>
</gene>
<organism evidence="5 6">
    <name type="scientific">Candidatus Geothrix odensensis</name>
    <dbReference type="NCBI Taxonomy" id="2954440"/>
    <lineage>
        <taxon>Bacteria</taxon>
        <taxon>Pseudomonadati</taxon>
        <taxon>Acidobacteriota</taxon>
        <taxon>Holophagae</taxon>
        <taxon>Holophagales</taxon>
        <taxon>Holophagaceae</taxon>
        <taxon>Geothrix</taxon>
    </lineage>
</organism>
<evidence type="ECO:0000313" key="5">
    <source>
        <dbReference type="EMBL" id="MBK8572599.1"/>
    </source>
</evidence>
<name>A0A936K681_9BACT</name>
<dbReference type="EMBL" id="JADKCH010000005">
    <property type="protein sequence ID" value="MBK8572599.1"/>
    <property type="molecule type" value="Genomic_DNA"/>
</dbReference>
<keyword evidence="4" id="KW-0472">Membrane</keyword>
<feature type="transmembrane region" description="Helical" evidence="4">
    <location>
        <begin position="36"/>
        <end position="54"/>
    </location>
</feature>
<comment type="caution">
    <text evidence="5">The sequence shown here is derived from an EMBL/GenBank/DDBJ whole genome shotgun (WGS) entry which is preliminary data.</text>
</comment>
<feature type="transmembrane region" description="Helical" evidence="4">
    <location>
        <begin position="83"/>
        <end position="105"/>
    </location>
</feature>
<evidence type="ECO:0000256" key="1">
    <source>
        <dbReference type="ARBA" id="ARBA00022603"/>
    </source>
</evidence>
<evidence type="ECO:0000256" key="3">
    <source>
        <dbReference type="ARBA" id="ARBA00022691"/>
    </source>
</evidence>
<dbReference type="InterPro" id="IPR029063">
    <property type="entry name" value="SAM-dependent_MTases_sf"/>
</dbReference>
<protein>
    <submittedName>
        <fullName evidence="5">Class I SAM-dependent methyltransferase</fullName>
    </submittedName>
</protein>
<accession>A0A936K681</accession>
<keyword evidence="3" id="KW-0949">S-adenosyl-L-methionine</keyword>
<evidence type="ECO:0000256" key="2">
    <source>
        <dbReference type="ARBA" id="ARBA00022679"/>
    </source>
</evidence>
<dbReference type="GO" id="GO:0016279">
    <property type="term" value="F:protein-lysine N-methyltransferase activity"/>
    <property type="evidence" value="ECO:0007669"/>
    <property type="project" value="InterPro"/>
</dbReference>
<dbReference type="SUPFAM" id="SSF53335">
    <property type="entry name" value="S-adenosyl-L-methionine-dependent methyltransferases"/>
    <property type="match status" value="1"/>
</dbReference>
<feature type="transmembrane region" description="Helical" evidence="4">
    <location>
        <begin position="12"/>
        <end position="30"/>
    </location>
</feature>
<dbReference type="GO" id="GO:0032259">
    <property type="term" value="P:methylation"/>
    <property type="evidence" value="ECO:0007669"/>
    <property type="project" value="UniProtKB-KW"/>
</dbReference>
<keyword evidence="4" id="KW-1133">Transmembrane helix</keyword>
<dbReference type="AlphaFoldDB" id="A0A936K681"/>
<dbReference type="InterPro" id="IPR026170">
    <property type="entry name" value="FAM173A/B"/>
</dbReference>
<dbReference type="Gene3D" id="3.40.50.150">
    <property type="entry name" value="Vaccinia Virus protein VP39"/>
    <property type="match status" value="1"/>
</dbReference>